<dbReference type="EMBL" id="LCWF01000075">
    <property type="protein sequence ID" value="KKY22633.1"/>
    <property type="molecule type" value="Genomic_DNA"/>
</dbReference>
<name>A0A0G2GG75_PHACM</name>
<evidence type="ECO:0000256" key="5">
    <source>
        <dbReference type="ARBA" id="ARBA00023242"/>
    </source>
</evidence>
<comment type="caution">
    <text evidence="8">The sequence shown here is derived from an EMBL/GenBank/DDBJ whole genome shotgun (WGS) entry which is preliminary data.</text>
</comment>
<feature type="compositionally biased region" description="Polar residues" evidence="7">
    <location>
        <begin position="232"/>
        <end position="242"/>
    </location>
</feature>
<organism evidence="8 9">
    <name type="scientific">Phaeomoniella chlamydospora</name>
    <name type="common">Phaeoacremonium chlamydosporum</name>
    <dbReference type="NCBI Taxonomy" id="158046"/>
    <lineage>
        <taxon>Eukaryota</taxon>
        <taxon>Fungi</taxon>
        <taxon>Dikarya</taxon>
        <taxon>Ascomycota</taxon>
        <taxon>Pezizomycotina</taxon>
        <taxon>Eurotiomycetes</taxon>
        <taxon>Chaetothyriomycetidae</taxon>
        <taxon>Phaeomoniellales</taxon>
        <taxon>Phaeomoniellaceae</taxon>
        <taxon>Phaeomoniella</taxon>
    </lineage>
</organism>
<gene>
    <name evidence="8" type="ORF">UCRPC4_g03251</name>
</gene>
<dbReference type="PANTHER" id="PTHR12945:SF0">
    <property type="entry name" value="TRNA (ADENINE(58)-N(1))-METHYLTRANSFERASE NON-CATALYTIC SUBUNIT TRM6"/>
    <property type="match status" value="1"/>
</dbReference>
<evidence type="ECO:0000256" key="3">
    <source>
        <dbReference type="ARBA" id="ARBA00021704"/>
    </source>
</evidence>
<evidence type="ECO:0000313" key="9">
    <source>
        <dbReference type="Proteomes" id="UP000053317"/>
    </source>
</evidence>
<dbReference type="GO" id="GO:0005634">
    <property type="term" value="C:nucleus"/>
    <property type="evidence" value="ECO:0007669"/>
    <property type="project" value="UniProtKB-SubCell"/>
</dbReference>
<accession>A0A0G2GG75</accession>
<feature type="compositionally biased region" description="Basic and acidic residues" evidence="7">
    <location>
        <begin position="488"/>
        <end position="505"/>
    </location>
</feature>
<feature type="compositionally biased region" description="Low complexity" evidence="7">
    <location>
        <begin position="415"/>
        <end position="424"/>
    </location>
</feature>
<evidence type="ECO:0000256" key="2">
    <source>
        <dbReference type="ARBA" id="ARBA00008320"/>
    </source>
</evidence>
<feature type="region of interest" description="Disordered" evidence="7">
    <location>
        <begin position="197"/>
        <end position="242"/>
    </location>
</feature>
<evidence type="ECO:0000256" key="4">
    <source>
        <dbReference type="ARBA" id="ARBA00022694"/>
    </source>
</evidence>
<sequence length="505" mass="56068">MKDDYPLRIVPAAELHADALIEQSEVDAAANGDQATPEGSTPIDDSKNNRNIVDDPASQKLTMEEIEALKGNSTGAGRDIISQILQSHTAIDQKTAFSLAKYTLRKNKKYLRRFSIVPLDVPLLAEWMLTERDAVRIMELRNETISLLTSWANVHHDGSNPGSTDYISPGRWLVVDDTSGLMVAAVAEKLGILHLPESESEPQDSEAPNDENVPPEDSPESKPKRKRHHQIAQMSSSTNSITVVHSASQPNLSLLKFFNYDPNDPSSNHPLYTNLKTLSWLQLLSPETDPTYHEPPYFLPSEVSTWKSSKRSAYWRKRRRWERVSSVINTTRAGGFTGLLIASWTSPISILNHLVPLLAGSAQVVIYAPHIEPLVELADVYSTSRRTAYINQRQETAITTPEETENDVATPPRSFTPTPDFPVDPTLLLGSTVQTARIRRWQTLPGRTHPLMMGRGGAEGYVFHATKVIPAEGRVEARGKVSKRRKVVPGEEGKDGNEVKPESQT</sequence>
<dbReference type="AlphaFoldDB" id="A0A0G2GG75"/>
<dbReference type="Proteomes" id="UP000053317">
    <property type="component" value="Unassembled WGS sequence"/>
</dbReference>
<dbReference type="GO" id="GO:0030488">
    <property type="term" value="P:tRNA methylation"/>
    <property type="evidence" value="ECO:0007669"/>
    <property type="project" value="InterPro"/>
</dbReference>
<feature type="region of interest" description="Disordered" evidence="7">
    <location>
        <begin position="477"/>
        <end position="505"/>
    </location>
</feature>
<keyword evidence="8" id="KW-0489">Methyltransferase</keyword>
<comment type="similarity">
    <text evidence="2">Belongs to the TRM6/GCD10 family.</text>
</comment>
<keyword evidence="9" id="KW-1185">Reference proteome</keyword>
<reference evidence="8 9" key="1">
    <citation type="submission" date="2015-05" db="EMBL/GenBank/DDBJ databases">
        <title>Distinctive expansion of gene families associated with plant cell wall degradation and secondary metabolism in the genomes of grapevine trunk pathogens.</title>
        <authorList>
            <person name="Lawrence D.P."/>
            <person name="Travadon R."/>
            <person name="Rolshausen P.E."/>
            <person name="Baumgartner K."/>
        </authorList>
    </citation>
    <scope>NUCLEOTIDE SEQUENCE [LARGE SCALE GENOMIC DNA]</scope>
    <source>
        <strain evidence="8">UCRPC4</strain>
    </source>
</reference>
<protein>
    <recommendedName>
        <fullName evidence="3">tRNA (adenine(58)-N(1))-methyltransferase non-catalytic subunit TRM6</fullName>
    </recommendedName>
    <alternativeName>
        <fullName evidence="6">tRNA(m1A58)-methyltransferase subunit TRM6</fullName>
    </alternativeName>
</protein>
<evidence type="ECO:0000256" key="6">
    <source>
        <dbReference type="ARBA" id="ARBA00032319"/>
    </source>
</evidence>
<keyword evidence="5" id="KW-0539">Nucleus</keyword>
<keyword evidence="4" id="KW-0819">tRNA processing</keyword>
<feature type="compositionally biased region" description="Acidic residues" evidence="7">
    <location>
        <begin position="198"/>
        <end position="218"/>
    </location>
</feature>
<keyword evidence="8" id="KW-0808">Transferase</keyword>
<evidence type="ECO:0000313" key="8">
    <source>
        <dbReference type="EMBL" id="KKY22633.1"/>
    </source>
</evidence>
<proteinExistence type="inferred from homology"/>
<comment type="subcellular location">
    <subcellularLocation>
        <location evidence="1">Nucleus</location>
    </subcellularLocation>
</comment>
<dbReference type="GO" id="GO:0031515">
    <property type="term" value="C:tRNA (m1A) methyltransferase complex"/>
    <property type="evidence" value="ECO:0007669"/>
    <property type="project" value="InterPro"/>
</dbReference>
<dbReference type="OrthoDB" id="10254665at2759"/>
<dbReference type="PANTHER" id="PTHR12945">
    <property type="entry name" value="TRANSLATION INITIATION FACTOR EIF3-RELATED"/>
    <property type="match status" value="1"/>
</dbReference>
<evidence type="ECO:0000256" key="7">
    <source>
        <dbReference type="SAM" id="MobiDB-lite"/>
    </source>
</evidence>
<feature type="region of interest" description="Disordered" evidence="7">
    <location>
        <begin position="27"/>
        <end position="53"/>
    </location>
</feature>
<dbReference type="GO" id="GO:0008168">
    <property type="term" value="F:methyltransferase activity"/>
    <property type="evidence" value="ECO:0007669"/>
    <property type="project" value="UniProtKB-KW"/>
</dbReference>
<dbReference type="Pfam" id="PF04189">
    <property type="entry name" value="Gcd10p"/>
    <property type="match status" value="1"/>
</dbReference>
<evidence type="ECO:0000256" key="1">
    <source>
        <dbReference type="ARBA" id="ARBA00004123"/>
    </source>
</evidence>
<feature type="region of interest" description="Disordered" evidence="7">
    <location>
        <begin position="396"/>
        <end position="424"/>
    </location>
</feature>
<reference evidence="8 9" key="2">
    <citation type="submission" date="2015-05" db="EMBL/GenBank/DDBJ databases">
        <authorList>
            <person name="Morales-Cruz A."/>
            <person name="Amrine K.C."/>
            <person name="Cantu D."/>
        </authorList>
    </citation>
    <scope>NUCLEOTIDE SEQUENCE [LARGE SCALE GENOMIC DNA]</scope>
    <source>
        <strain evidence="8">UCRPC4</strain>
    </source>
</reference>
<dbReference type="InterPro" id="IPR017423">
    <property type="entry name" value="TRM6"/>
</dbReference>